<name>A0A9Q8V5L0_9GAMM</name>
<accession>A0A9Q8V5L0</accession>
<keyword evidence="1" id="KW-0614">Plasmid</keyword>
<dbReference type="Proteomes" id="UP000829116">
    <property type="component" value="Plasmid pW51-a"/>
</dbReference>
<protein>
    <submittedName>
        <fullName evidence="1">Uncharacterized protein</fullName>
    </submittedName>
</protein>
<evidence type="ECO:0000313" key="2">
    <source>
        <dbReference type="Proteomes" id="UP000829116"/>
    </source>
</evidence>
<proteinExistence type="predicted"/>
<geneLocation type="plasmid" evidence="1 2">
    <name>pW51-a</name>
</geneLocation>
<gene>
    <name evidence="1" type="ORF">MNY72_16705</name>
</gene>
<evidence type="ECO:0000313" key="1">
    <source>
        <dbReference type="EMBL" id="UNH32372.1"/>
    </source>
</evidence>
<sequence>MTFLGMQITGQQAEFMQHALGIHENNRVSNRNYFLASGRDVEIWTALVDVGYATGQPAPSWVGGGTLFTVTESGIAIALAMLPKPKKVKRNNHYPQYLNADCGDTFSEFLLGRRAPLVEHRTNGERYEYRMYREKYCEYYSYLGRDVEGDWSPTQKAAKASYKLALKSAQEKRKQNRSVHDTAQIH</sequence>
<dbReference type="GeneID" id="79718866"/>
<dbReference type="EMBL" id="CP093246">
    <property type="protein sequence ID" value="UNH32372.1"/>
    <property type="molecule type" value="Genomic_DNA"/>
</dbReference>
<organism evidence="1 2">
    <name type="scientific">Moellerella wisconsensis</name>
    <dbReference type="NCBI Taxonomy" id="158849"/>
    <lineage>
        <taxon>Bacteria</taxon>
        <taxon>Pseudomonadati</taxon>
        <taxon>Pseudomonadota</taxon>
        <taxon>Gammaproteobacteria</taxon>
        <taxon>Enterobacterales</taxon>
        <taxon>Morganellaceae</taxon>
        <taxon>Moellerella</taxon>
    </lineage>
</organism>
<dbReference type="RefSeq" id="WP_241502004.1">
    <property type="nucleotide sequence ID" value="NZ_CAWQWL010000002.1"/>
</dbReference>
<reference evidence="1" key="1">
    <citation type="submission" date="2022-03" db="EMBL/GenBank/DDBJ databases">
        <title>ESBL-producing Moellerella wisconsensis and Escherichia marmotae isolated from wild game meat.</title>
        <authorList>
            <person name="Biggel M."/>
        </authorList>
    </citation>
    <scope>NUCLEOTIDE SEQUENCE</scope>
    <source>
        <strain evidence="1">W51</strain>
        <plasmid evidence="1">pW51-a</plasmid>
    </source>
</reference>
<dbReference type="AlphaFoldDB" id="A0A9Q8V5L0"/>